<evidence type="ECO:0008006" key="3">
    <source>
        <dbReference type="Google" id="ProtNLM"/>
    </source>
</evidence>
<evidence type="ECO:0000313" key="1">
    <source>
        <dbReference type="EMBL" id="AYV36549.1"/>
    </source>
</evidence>
<dbReference type="EMBL" id="CP033604">
    <property type="protein sequence ID" value="AYV36549.1"/>
    <property type="molecule type" value="Genomic_DNA"/>
</dbReference>
<reference evidence="1 2" key="1">
    <citation type="submission" date="2018-11" db="EMBL/GenBank/DDBJ databases">
        <title>Complete genome sequence of multidrug-resistant Aeromonas veronii strain MS-18-37.</title>
        <authorList>
            <person name="Abdelhamed H."/>
            <person name="Lawrence M."/>
            <person name="Waldbieser G."/>
        </authorList>
    </citation>
    <scope>NUCLEOTIDE SEQUENCE [LARGE SCALE GENOMIC DNA]</scope>
    <source>
        <strain evidence="1 2">MS-18-37</strain>
    </source>
</reference>
<protein>
    <recommendedName>
        <fullName evidence="3">Type I restriction enzyme R protein N-terminal domain-containing protein</fullName>
    </recommendedName>
</protein>
<name>A0AAN1UP51_AERVE</name>
<dbReference type="AlphaFoldDB" id="A0AAN1UP51"/>
<gene>
    <name evidence="1" type="ORF">EFI48_06855</name>
</gene>
<accession>A0AAN1UP51</accession>
<proteinExistence type="predicted"/>
<dbReference type="Proteomes" id="UP000267614">
    <property type="component" value="Chromosome"/>
</dbReference>
<evidence type="ECO:0000313" key="2">
    <source>
        <dbReference type="Proteomes" id="UP000267614"/>
    </source>
</evidence>
<sequence length="333" mass="39242">MKGDNIVINQFHREQLIATIKTIYEAEPSVFSKQLNKSQKKILIKLLDRIVQSNRMSELFDVLDGVVSLSEDDMCRISKLLQRTTLENITRTAEHVKDRLDIIQNFKSLIYQHQRFALEVPHIQKCIESNLWLFGEKYYLLTSEEDKFEQALRQFLNFHNKDNYYDRKPITHPDKNKEMDIFIAQKGFRIGDDDRKYFHHVVIELKRPSIKLGDQELQQIKKYKNLIANEPQFQDEHSLWDFVLVGNEISESHIIAADLRSDLESNKMHGETGLVQKTGNYRIIVKTWKQILNEFELRYNDISTRLSLKELDIISNTPNQLTEDIKNMSESAL</sequence>
<organism evidence="1 2">
    <name type="scientific">Aeromonas veronii</name>
    <dbReference type="NCBI Taxonomy" id="654"/>
    <lineage>
        <taxon>Bacteria</taxon>
        <taxon>Pseudomonadati</taxon>
        <taxon>Pseudomonadota</taxon>
        <taxon>Gammaproteobacteria</taxon>
        <taxon>Aeromonadales</taxon>
        <taxon>Aeromonadaceae</taxon>
        <taxon>Aeromonas</taxon>
    </lineage>
</organism>